<accession>A0A7Z0IL14</accession>
<keyword evidence="3 6" id="KW-0812">Transmembrane</keyword>
<dbReference type="PANTHER" id="PTHR40077">
    <property type="entry name" value="MEMBRANE PROTEIN-RELATED"/>
    <property type="match status" value="1"/>
</dbReference>
<gene>
    <name evidence="8" type="ORF">GGQ54_001607</name>
</gene>
<feature type="transmembrane region" description="Helical" evidence="6">
    <location>
        <begin position="73"/>
        <end position="92"/>
    </location>
</feature>
<reference evidence="8 9" key="1">
    <citation type="submission" date="2020-07" db="EMBL/GenBank/DDBJ databases">
        <title>Sequencing the genomes of 1000 actinobacteria strains.</title>
        <authorList>
            <person name="Klenk H.-P."/>
        </authorList>
    </citation>
    <scope>NUCLEOTIDE SEQUENCE [LARGE SCALE GENOMIC DNA]</scope>
    <source>
        <strain evidence="8 9">DSM 103164</strain>
    </source>
</reference>
<evidence type="ECO:0000256" key="1">
    <source>
        <dbReference type="ARBA" id="ARBA00004651"/>
    </source>
</evidence>
<comment type="subcellular location">
    <subcellularLocation>
        <location evidence="1">Cell membrane</location>
        <topology evidence="1">Multi-pass membrane protein</topology>
    </subcellularLocation>
</comment>
<name>A0A7Z0IL14_9ACTN</name>
<evidence type="ECO:0000256" key="3">
    <source>
        <dbReference type="ARBA" id="ARBA00022692"/>
    </source>
</evidence>
<dbReference type="InterPro" id="IPR023845">
    <property type="entry name" value="DUF3817_TM"/>
</dbReference>
<dbReference type="EMBL" id="JACBZS010000001">
    <property type="protein sequence ID" value="NYI71047.1"/>
    <property type="molecule type" value="Genomic_DNA"/>
</dbReference>
<protein>
    <submittedName>
        <fullName evidence="8">Integral membrane protein</fullName>
    </submittedName>
</protein>
<evidence type="ECO:0000256" key="2">
    <source>
        <dbReference type="ARBA" id="ARBA00022475"/>
    </source>
</evidence>
<evidence type="ECO:0000313" key="8">
    <source>
        <dbReference type="EMBL" id="NYI71047.1"/>
    </source>
</evidence>
<evidence type="ECO:0000256" key="6">
    <source>
        <dbReference type="SAM" id="Phobius"/>
    </source>
</evidence>
<feature type="domain" description="DUF3817" evidence="7">
    <location>
        <begin position="10"/>
        <end position="98"/>
    </location>
</feature>
<comment type="caution">
    <text evidence="8">The sequence shown here is derived from an EMBL/GenBank/DDBJ whole genome shotgun (WGS) entry which is preliminary data.</text>
</comment>
<keyword evidence="4 6" id="KW-1133">Transmembrane helix</keyword>
<keyword evidence="5 6" id="KW-0472">Membrane</keyword>
<evidence type="ECO:0000256" key="4">
    <source>
        <dbReference type="ARBA" id="ARBA00022989"/>
    </source>
</evidence>
<proteinExistence type="predicted"/>
<dbReference type="PANTHER" id="PTHR40077:SF2">
    <property type="entry name" value="MEMBRANE PROTEIN"/>
    <property type="match status" value="1"/>
</dbReference>
<dbReference type="GO" id="GO:0005886">
    <property type="term" value="C:plasma membrane"/>
    <property type="evidence" value="ECO:0007669"/>
    <property type="project" value="UniProtKB-SubCell"/>
</dbReference>
<dbReference type="NCBIfam" id="TIGR03954">
    <property type="entry name" value="integ_memb_HG"/>
    <property type="match status" value="1"/>
</dbReference>
<evidence type="ECO:0000313" key="9">
    <source>
        <dbReference type="Proteomes" id="UP000527616"/>
    </source>
</evidence>
<evidence type="ECO:0000259" key="7">
    <source>
        <dbReference type="Pfam" id="PF12823"/>
    </source>
</evidence>
<feature type="transmembrane region" description="Helical" evidence="6">
    <location>
        <begin position="43"/>
        <end position="66"/>
    </location>
</feature>
<feature type="transmembrane region" description="Helical" evidence="6">
    <location>
        <begin position="15"/>
        <end position="37"/>
    </location>
</feature>
<keyword evidence="2" id="KW-1003">Cell membrane</keyword>
<sequence>MDEKGIRGALTRYRVMAWIVGILLVVLVCVGVPLKYLAGNDTVVTWTGIPHGWLYMILLITAFDLGRRVKWPLWRLLVIAAAGTVPFLSFVAERYATKDVRAKLASGEIGRPVPATD</sequence>
<dbReference type="Proteomes" id="UP000527616">
    <property type="component" value="Unassembled WGS sequence"/>
</dbReference>
<keyword evidence="9" id="KW-1185">Reference proteome</keyword>
<organism evidence="8 9">
    <name type="scientific">Naumannella cuiyingiana</name>
    <dbReference type="NCBI Taxonomy" id="1347891"/>
    <lineage>
        <taxon>Bacteria</taxon>
        <taxon>Bacillati</taxon>
        <taxon>Actinomycetota</taxon>
        <taxon>Actinomycetes</taxon>
        <taxon>Propionibacteriales</taxon>
        <taxon>Propionibacteriaceae</taxon>
        <taxon>Naumannella</taxon>
    </lineage>
</organism>
<evidence type="ECO:0000256" key="5">
    <source>
        <dbReference type="ARBA" id="ARBA00023136"/>
    </source>
</evidence>
<dbReference type="AlphaFoldDB" id="A0A7Z0IL14"/>
<dbReference type="Pfam" id="PF12823">
    <property type="entry name" value="DUF3817"/>
    <property type="match status" value="1"/>
</dbReference>